<proteinExistence type="predicted"/>
<dbReference type="GO" id="GO:0012505">
    <property type="term" value="C:endomembrane system"/>
    <property type="evidence" value="ECO:0007669"/>
    <property type="project" value="UniProtKB-SubCell"/>
</dbReference>
<accession>A0A1H2D4H3</accession>
<evidence type="ECO:0000256" key="1">
    <source>
        <dbReference type="ARBA" id="ARBA00004127"/>
    </source>
</evidence>
<keyword evidence="2 5" id="KW-0812">Transmembrane</keyword>
<dbReference type="STRING" id="113562.SAMN04489716_7936"/>
<feature type="transmembrane region" description="Helical" evidence="5">
    <location>
        <begin position="61"/>
        <end position="79"/>
    </location>
</feature>
<organism evidence="7 8">
    <name type="scientific">Actinoplanes derwentensis</name>
    <dbReference type="NCBI Taxonomy" id="113562"/>
    <lineage>
        <taxon>Bacteria</taxon>
        <taxon>Bacillati</taxon>
        <taxon>Actinomycetota</taxon>
        <taxon>Actinomycetes</taxon>
        <taxon>Micromonosporales</taxon>
        <taxon>Micromonosporaceae</taxon>
        <taxon>Actinoplanes</taxon>
    </lineage>
</organism>
<name>A0A1H2D4H3_9ACTN</name>
<keyword evidence="4 5" id="KW-0472">Membrane</keyword>
<feature type="domain" description="DUF202" evidence="6">
    <location>
        <begin position="21"/>
        <end position="83"/>
    </location>
</feature>
<keyword evidence="3 5" id="KW-1133">Transmembrane helix</keyword>
<sequence>MTGPCDAHHRDPGACAQLVRDPGASPERTRLAWRRTGLSAAAVGLLIARPAFAPDAGPPEFLIAAAAMAGWAVMVALAFHRGRELRSRFPESSPGSIRAYALVIALMAFLGGWVVML</sequence>
<dbReference type="AlphaFoldDB" id="A0A1H2D4H3"/>
<evidence type="ECO:0000256" key="2">
    <source>
        <dbReference type="ARBA" id="ARBA00022692"/>
    </source>
</evidence>
<dbReference type="OrthoDB" id="3701077at2"/>
<feature type="transmembrane region" description="Helical" evidence="5">
    <location>
        <begin position="99"/>
        <end position="116"/>
    </location>
</feature>
<evidence type="ECO:0000259" key="6">
    <source>
        <dbReference type="Pfam" id="PF02656"/>
    </source>
</evidence>
<dbReference type="Proteomes" id="UP000198688">
    <property type="component" value="Chromosome I"/>
</dbReference>
<comment type="subcellular location">
    <subcellularLocation>
        <location evidence="1">Endomembrane system</location>
        <topology evidence="1">Multi-pass membrane protein</topology>
    </subcellularLocation>
</comment>
<evidence type="ECO:0000256" key="3">
    <source>
        <dbReference type="ARBA" id="ARBA00022989"/>
    </source>
</evidence>
<dbReference type="EMBL" id="LT629758">
    <property type="protein sequence ID" value="SDT77382.1"/>
    <property type="molecule type" value="Genomic_DNA"/>
</dbReference>
<dbReference type="InterPro" id="IPR003807">
    <property type="entry name" value="DUF202"/>
</dbReference>
<reference evidence="7 8" key="1">
    <citation type="submission" date="2016-10" db="EMBL/GenBank/DDBJ databases">
        <authorList>
            <person name="de Groot N.N."/>
        </authorList>
    </citation>
    <scope>NUCLEOTIDE SEQUENCE [LARGE SCALE GENOMIC DNA]</scope>
    <source>
        <strain evidence="7 8">DSM 43941</strain>
    </source>
</reference>
<dbReference type="Pfam" id="PF02656">
    <property type="entry name" value="DUF202"/>
    <property type="match status" value="1"/>
</dbReference>
<gene>
    <name evidence="7" type="ORF">SAMN04489716_7936</name>
</gene>
<keyword evidence="8" id="KW-1185">Reference proteome</keyword>
<dbReference type="RefSeq" id="WP_092553207.1">
    <property type="nucleotide sequence ID" value="NZ_BOMJ01000027.1"/>
</dbReference>
<evidence type="ECO:0000313" key="8">
    <source>
        <dbReference type="Proteomes" id="UP000198688"/>
    </source>
</evidence>
<protein>
    <recommendedName>
        <fullName evidence="6">DUF202 domain-containing protein</fullName>
    </recommendedName>
</protein>
<evidence type="ECO:0000313" key="7">
    <source>
        <dbReference type="EMBL" id="SDT77382.1"/>
    </source>
</evidence>
<evidence type="ECO:0000256" key="4">
    <source>
        <dbReference type="ARBA" id="ARBA00023136"/>
    </source>
</evidence>
<evidence type="ECO:0000256" key="5">
    <source>
        <dbReference type="SAM" id="Phobius"/>
    </source>
</evidence>